<keyword evidence="3" id="KW-1185">Reference proteome</keyword>
<name>A0A067SGN0_GALM3</name>
<keyword evidence="1" id="KW-0472">Membrane</keyword>
<proteinExistence type="predicted"/>
<organism evidence="2 3">
    <name type="scientific">Galerina marginata (strain CBS 339.88)</name>
    <dbReference type="NCBI Taxonomy" id="685588"/>
    <lineage>
        <taxon>Eukaryota</taxon>
        <taxon>Fungi</taxon>
        <taxon>Dikarya</taxon>
        <taxon>Basidiomycota</taxon>
        <taxon>Agaricomycotina</taxon>
        <taxon>Agaricomycetes</taxon>
        <taxon>Agaricomycetidae</taxon>
        <taxon>Agaricales</taxon>
        <taxon>Agaricineae</taxon>
        <taxon>Strophariaceae</taxon>
        <taxon>Galerina</taxon>
    </lineage>
</organism>
<dbReference type="OrthoDB" id="3068660at2759"/>
<evidence type="ECO:0000313" key="3">
    <source>
        <dbReference type="Proteomes" id="UP000027222"/>
    </source>
</evidence>
<keyword evidence="1" id="KW-0812">Transmembrane</keyword>
<evidence type="ECO:0000256" key="1">
    <source>
        <dbReference type="SAM" id="Phobius"/>
    </source>
</evidence>
<gene>
    <name evidence="2" type="ORF">GALMADRAFT_214806</name>
</gene>
<dbReference type="HOGENOM" id="CLU_1402529_0_0_1"/>
<accession>A0A067SGN0</accession>
<dbReference type="EMBL" id="KL142399">
    <property type="protein sequence ID" value="KDR70051.1"/>
    <property type="molecule type" value="Genomic_DNA"/>
</dbReference>
<dbReference type="AlphaFoldDB" id="A0A067SGN0"/>
<evidence type="ECO:0000313" key="2">
    <source>
        <dbReference type="EMBL" id="KDR70051.1"/>
    </source>
</evidence>
<reference evidence="3" key="1">
    <citation type="journal article" date="2014" name="Proc. Natl. Acad. Sci. U.S.A.">
        <title>Extensive sampling of basidiomycete genomes demonstrates inadequacy of the white-rot/brown-rot paradigm for wood decay fungi.</title>
        <authorList>
            <person name="Riley R."/>
            <person name="Salamov A.A."/>
            <person name="Brown D.W."/>
            <person name="Nagy L.G."/>
            <person name="Floudas D."/>
            <person name="Held B.W."/>
            <person name="Levasseur A."/>
            <person name="Lombard V."/>
            <person name="Morin E."/>
            <person name="Otillar R."/>
            <person name="Lindquist E.A."/>
            <person name="Sun H."/>
            <person name="LaButti K.M."/>
            <person name="Schmutz J."/>
            <person name="Jabbour D."/>
            <person name="Luo H."/>
            <person name="Baker S.E."/>
            <person name="Pisabarro A.G."/>
            <person name="Walton J.D."/>
            <person name="Blanchette R.A."/>
            <person name="Henrissat B."/>
            <person name="Martin F."/>
            <person name="Cullen D."/>
            <person name="Hibbett D.S."/>
            <person name="Grigoriev I.V."/>
        </authorList>
    </citation>
    <scope>NUCLEOTIDE SEQUENCE [LARGE SCALE GENOMIC DNA]</scope>
    <source>
        <strain evidence="3">CBS 339.88</strain>
    </source>
</reference>
<dbReference type="Proteomes" id="UP000027222">
    <property type="component" value="Unassembled WGS sequence"/>
</dbReference>
<sequence length="194" mass="22316">MPNLLDCDELGRRLLRWTGSSFVPRYPFFEGPNENTHFSPQASTASLNSLSSSNQDLNRWFNDIELAAQDCDVPVEQYPDVAIYFLRGDLKEVMNQRKDVYLRETRRPFWNWKDFMQDLERVVEEAAKIIASPQISNFASDTMEQLRRAHPYVASSVKLGLIIGGTVVLLPALGLMAWNRHQSRMRQPVSNSPR</sequence>
<feature type="transmembrane region" description="Helical" evidence="1">
    <location>
        <begin position="159"/>
        <end position="178"/>
    </location>
</feature>
<keyword evidence="1" id="KW-1133">Transmembrane helix</keyword>
<protein>
    <submittedName>
        <fullName evidence="2">Uncharacterized protein</fullName>
    </submittedName>
</protein>